<evidence type="ECO:0000313" key="2">
    <source>
        <dbReference type="Proteomes" id="UP000316801"/>
    </source>
</evidence>
<accession>A0A549T0T6</accession>
<dbReference type="AlphaFoldDB" id="A0A549T0T6"/>
<organism evidence="1 2">
    <name type="scientific">Rhizobium straminoryzae</name>
    <dbReference type="NCBI Taxonomy" id="1387186"/>
    <lineage>
        <taxon>Bacteria</taxon>
        <taxon>Pseudomonadati</taxon>
        <taxon>Pseudomonadota</taxon>
        <taxon>Alphaproteobacteria</taxon>
        <taxon>Hyphomicrobiales</taxon>
        <taxon>Rhizobiaceae</taxon>
        <taxon>Rhizobium/Agrobacterium group</taxon>
        <taxon>Rhizobium</taxon>
    </lineage>
</organism>
<protein>
    <submittedName>
        <fullName evidence="1">Uncharacterized protein</fullName>
    </submittedName>
</protein>
<reference evidence="1 2" key="1">
    <citation type="submission" date="2019-07" db="EMBL/GenBank/DDBJ databases">
        <title>Ln-dependent methylotrophs.</title>
        <authorList>
            <person name="Tani A."/>
        </authorList>
    </citation>
    <scope>NUCLEOTIDE SEQUENCE [LARGE SCALE GENOMIC DNA]</scope>
    <source>
        <strain evidence="1 2">SM12</strain>
    </source>
</reference>
<dbReference type="RefSeq" id="WP_143126987.1">
    <property type="nucleotide sequence ID" value="NZ_VJMG01000065.1"/>
</dbReference>
<name>A0A549T0T6_9HYPH</name>
<proteinExistence type="predicted"/>
<dbReference type="EMBL" id="VJMG01000065">
    <property type="protein sequence ID" value="TRL35497.1"/>
    <property type="molecule type" value="Genomic_DNA"/>
</dbReference>
<gene>
    <name evidence="1" type="ORF">FNA46_20055</name>
</gene>
<evidence type="ECO:0000313" key="1">
    <source>
        <dbReference type="EMBL" id="TRL35497.1"/>
    </source>
</evidence>
<comment type="caution">
    <text evidence="1">The sequence shown here is derived from an EMBL/GenBank/DDBJ whole genome shotgun (WGS) entry which is preliminary data.</text>
</comment>
<keyword evidence="2" id="KW-1185">Reference proteome</keyword>
<dbReference type="Proteomes" id="UP000316801">
    <property type="component" value="Unassembled WGS sequence"/>
</dbReference>
<sequence length="261" mass="27774">MSLVRQLIQIALVEAWRGRTLAGEFVYDSKIDPLAGFLAGQPAPILIASVEEAEQAEDGQATRGVMGRPASLTIMVQTGVATGREIRDENGVIVLGAIGESDASYEAMLNLLDFQWRCALHDPDNSWAVLFRSLVTSIGTIKDVRATDPETGSKHAARFTQFKAEVLPDPMPGDTLPDAIEAGLTALEADGDPGFALIAASWRLMLEGSPDRPDWRILQSGLFTTDAGMAALGQIPAAIDTPADVELSMPGAKPVVISHDP</sequence>